<protein>
    <submittedName>
        <fullName evidence="1">Uncharacterized protein</fullName>
    </submittedName>
</protein>
<gene>
    <name evidence="1" type="ORF">PR048_010732</name>
</gene>
<dbReference type="Proteomes" id="UP001159363">
    <property type="component" value="Chromosome 3"/>
</dbReference>
<reference evidence="1 2" key="1">
    <citation type="submission" date="2023-02" db="EMBL/GenBank/DDBJ databases">
        <title>LHISI_Scaffold_Assembly.</title>
        <authorList>
            <person name="Stuart O.P."/>
            <person name="Cleave R."/>
            <person name="Magrath M.J.L."/>
            <person name="Mikheyev A.S."/>
        </authorList>
    </citation>
    <scope>NUCLEOTIDE SEQUENCE [LARGE SCALE GENOMIC DNA]</scope>
    <source>
        <strain evidence="1">Daus_M_001</strain>
        <tissue evidence="1">Leg muscle</tissue>
    </source>
</reference>
<name>A0ABQ9I406_9NEOP</name>
<accession>A0ABQ9I406</accession>
<keyword evidence="2" id="KW-1185">Reference proteome</keyword>
<dbReference type="EMBL" id="JARBHB010000003">
    <property type="protein sequence ID" value="KAJ8891217.1"/>
    <property type="molecule type" value="Genomic_DNA"/>
</dbReference>
<evidence type="ECO:0000313" key="1">
    <source>
        <dbReference type="EMBL" id="KAJ8891217.1"/>
    </source>
</evidence>
<proteinExistence type="predicted"/>
<sequence length="101" mass="11512">MRKSPLSKDVWEENLKSLATEQQDDKFCSKHNCLTITRYTQCIAKRMTEFYSIVVGTGNTSSKSGNRHSRETAIEIGTRCAQHARAHRHSDCNSISNKCNY</sequence>
<organism evidence="1 2">
    <name type="scientific">Dryococelus australis</name>
    <dbReference type="NCBI Taxonomy" id="614101"/>
    <lineage>
        <taxon>Eukaryota</taxon>
        <taxon>Metazoa</taxon>
        <taxon>Ecdysozoa</taxon>
        <taxon>Arthropoda</taxon>
        <taxon>Hexapoda</taxon>
        <taxon>Insecta</taxon>
        <taxon>Pterygota</taxon>
        <taxon>Neoptera</taxon>
        <taxon>Polyneoptera</taxon>
        <taxon>Phasmatodea</taxon>
        <taxon>Verophasmatodea</taxon>
        <taxon>Anareolatae</taxon>
        <taxon>Phasmatidae</taxon>
        <taxon>Eurycanthinae</taxon>
        <taxon>Dryococelus</taxon>
    </lineage>
</organism>
<evidence type="ECO:0000313" key="2">
    <source>
        <dbReference type="Proteomes" id="UP001159363"/>
    </source>
</evidence>
<comment type="caution">
    <text evidence="1">The sequence shown here is derived from an EMBL/GenBank/DDBJ whole genome shotgun (WGS) entry which is preliminary data.</text>
</comment>